<evidence type="ECO:0000313" key="1">
    <source>
        <dbReference type="EMBL" id="KAH7352693.1"/>
    </source>
</evidence>
<accession>A0A8T2SPD5</accession>
<organism evidence="1 2">
    <name type="scientific">Ceratopteris richardii</name>
    <name type="common">Triangle waterfern</name>
    <dbReference type="NCBI Taxonomy" id="49495"/>
    <lineage>
        <taxon>Eukaryota</taxon>
        <taxon>Viridiplantae</taxon>
        <taxon>Streptophyta</taxon>
        <taxon>Embryophyta</taxon>
        <taxon>Tracheophyta</taxon>
        <taxon>Polypodiopsida</taxon>
        <taxon>Polypodiidae</taxon>
        <taxon>Polypodiales</taxon>
        <taxon>Pteridineae</taxon>
        <taxon>Pteridaceae</taxon>
        <taxon>Parkerioideae</taxon>
        <taxon>Ceratopteris</taxon>
    </lineage>
</organism>
<keyword evidence="2" id="KW-1185">Reference proteome</keyword>
<reference evidence="1" key="1">
    <citation type="submission" date="2021-08" db="EMBL/GenBank/DDBJ databases">
        <title>WGS assembly of Ceratopteris richardii.</title>
        <authorList>
            <person name="Marchant D.B."/>
            <person name="Chen G."/>
            <person name="Jenkins J."/>
            <person name="Shu S."/>
            <person name="Leebens-Mack J."/>
            <person name="Grimwood J."/>
            <person name="Schmutz J."/>
            <person name="Soltis P."/>
            <person name="Soltis D."/>
            <person name="Chen Z.-H."/>
        </authorList>
    </citation>
    <scope>NUCLEOTIDE SEQUENCE</scope>
    <source>
        <strain evidence="1">Whitten #5841</strain>
        <tissue evidence="1">Leaf</tissue>
    </source>
</reference>
<feature type="non-terminal residue" evidence="1">
    <location>
        <position position="1"/>
    </location>
</feature>
<dbReference type="Proteomes" id="UP000825935">
    <property type="component" value="Chromosome 19"/>
</dbReference>
<feature type="non-terminal residue" evidence="1">
    <location>
        <position position="156"/>
    </location>
</feature>
<dbReference type="OrthoDB" id="1932527at2759"/>
<evidence type="ECO:0000313" key="2">
    <source>
        <dbReference type="Proteomes" id="UP000825935"/>
    </source>
</evidence>
<proteinExistence type="predicted"/>
<gene>
    <name evidence="1" type="ORF">KP509_19G058800</name>
</gene>
<name>A0A8T2SPD5_CERRI</name>
<protein>
    <submittedName>
        <fullName evidence="1">Uncharacterized protein</fullName>
    </submittedName>
</protein>
<dbReference type="EMBL" id="CM035424">
    <property type="protein sequence ID" value="KAH7352693.1"/>
    <property type="molecule type" value="Genomic_DNA"/>
</dbReference>
<sequence length="156" mass="17884">RALGVFGDALGLYINNAKSKLIASGTHAFHALPWTGNKVYSGSIFKHLVYPLAVNVFSKALIDWVLQKVMLKVQIWRACDWPIHFRVSIMHAILQPYIIFYMLLLNWTQRSLTPFFLVVRAFLCKKRTVRLSLLVPWVPWELSTMPRKCGGLGILD</sequence>
<dbReference type="AlphaFoldDB" id="A0A8T2SPD5"/>
<comment type="caution">
    <text evidence="1">The sequence shown here is derived from an EMBL/GenBank/DDBJ whole genome shotgun (WGS) entry which is preliminary data.</text>
</comment>